<dbReference type="EMBL" id="ML179488">
    <property type="protein sequence ID" value="THU86633.1"/>
    <property type="molecule type" value="Genomic_DNA"/>
</dbReference>
<sequence length="457" mass="52295">MELEDADACWSAVKDVVWAEDKILGGVKNEAALHNTFSAFGGMVYASPKSLWPLTFVCINSDCPYVKNGKALKLQTTVEHNTILYTLSMGPVPVRTHHTTCEGCGVVYHPDYFVKTMSTNERLRHYYDSKELPEIIQVATHHFIETKLAKIWTNSMLYGWCIKMNSASNCARVYERTFVVDKAVPDDWTVQANIQPEFVYDAFKILALLQYHQRRNTQLCVPQECDQANRFDDEMERINQEIYEHGQPEIDHRCEKCVRTLINKQDDVCEVFAVVCDGVTVGRPCCGVPHCEGRLLSTRDAFCEKHLGCDRPVKSKNSKACDLLEHQALEDQYHETEKAAFQLKLRYERSQKANTNWDKGEEILDTSNGNSALEASIPTGKGKKKTAKIRAQFGRRRTHNEQLIIAPCGMILARQTFYHSEVFSAVAKFVKHTFQHRRKPNHFIFDWTNPDVMCSIV</sequence>
<gene>
    <name evidence="3" type="ORF">K435DRAFT_804952</name>
</gene>
<keyword evidence="4" id="KW-1185">Reference proteome</keyword>
<evidence type="ECO:0000259" key="1">
    <source>
        <dbReference type="Pfam" id="PF18718"/>
    </source>
</evidence>
<dbReference type="AlphaFoldDB" id="A0A4S8LDC0"/>
<protein>
    <recommendedName>
        <fullName evidence="5">CxC6 like cysteine cluster associated with KDZ domain-containing protein</fullName>
    </recommendedName>
</protein>
<dbReference type="InterPro" id="IPR040898">
    <property type="entry name" value="CxC6"/>
</dbReference>
<dbReference type="OrthoDB" id="3055037at2759"/>
<accession>A0A4S8LDC0</accession>
<dbReference type="Proteomes" id="UP000297245">
    <property type="component" value="Unassembled WGS sequence"/>
</dbReference>
<dbReference type="Pfam" id="PF18721">
    <property type="entry name" value="CxC6"/>
    <property type="match status" value="1"/>
</dbReference>
<dbReference type="InterPro" id="IPR041539">
    <property type="entry name" value="CxC5"/>
</dbReference>
<evidence type="ECO:0008006" key="5">
    <source>
        <dbReference type="Google" id="ProtNLM"/>
    </source>
</evidence>
<organism evidence="3 4">
    <name type="scientific">Dendrothele bispora (strain CBS 962.96)</name>
    <dbReference type="NCBI Taxonomy" id="1314807"/>
    <lineage>
        <taxon>Eukaryota</taxon>
        <taxon>Fungi</taxon>
        <taxon>Dikarya</taxon>
        <taxon>Basidiomycota</taxon>
        <taxon>Agaricomycotina</taxon>
        <taxon>Agaricomycetes</taxon>
        <taxon>Agaricomycetidae</taxon>
        <taxon>Agaricales</taxon>
        <taxon>Agaricales incertae sedis</taxon>
        <taxon>Dendrothele</taxon>
    </lineage>
</organism>
<evidence type="ECO:0000313" key="4">
    <source>
        <dbReference type="Proteomes" id="UP000297245"/>
    </source>
</evidence>
<reference evidence="3 4" key="1">
    <citation type="journal article" date="2019" name="Nat. Ecol. Evol.">
        <title>Megaphylogeny resolves global patterns of mushroom evolution.</title>
        <authorList>
            <person name="Varga T."/>
            <person name="Krizsan K."/>
            <person name="Foldi C."/>
            <person name="Dima B."/>
            <person name="Sanchez-Garcia M."/>
            <person name="Sanchez-Ramirez S."/>
            <person name="Szollosi G.J."/>
            <person name="Szarkandi J.G."/>
            <person name="Papp V."/>
            <person name="Albert L."/>
            <person name="Andreopoulos W."/>
            <person name="Angelini C."/>
            <person name="Antonin V."/>
            <person name="Barry K.W."/>
            <person name="Bougher N.L."/>
            <person name="Buchanan P."/>
            <person name="Buyck B."/>
            <person name="Bense V."/>
            <person name="Catcheside P."/>
            <person name="Chovatia M."/>
            <person name="Cooper J."/>
            <person name="Damon W."/>
            <person name="Desjardin D."/>
            <person name="Finy P."/>
            <person name="Geml J."/>
            <person name="Haridas S."/>
            <person name="Hughes K."/>
            <person name="Justo A."/>
            <person name="Karasinski D."/>
            <person name="Kautmanova I."/>
            <person name="Kiss B."/>
            <person name="Kocsube S."/>
            <person name="Kotiranta H."/>
            <person name="LaButti K.M."/>
            <person name="Lechner B.E."/>
            <person name="Liimatainen K."/>
            <person name="Lipzen A."/>
            <person name="Lukacs Z."/>
            <person name="Mihaltcheva S."/>
            <person name="Morgado L.N."/>
            <person name="Niskanen T."/>
            <person name="Noordeloos M.E."/>
            <person name="Ohm R.A."/>
            <person name="Ortiz-Santana B."/>
            <person name="Ovrebo C."/>
            <person name="Racz N."/>
            <person name="Riley R."/>
            <person name="Savchenko A."/>
            <person name="Shiryaev A."/>
            <person name="Soop K."/>
            <person name="Spirin V."/>
            <person name="Szebenyi C."/>
            <person name="Tomsovsky M."/>
            <person name="Tulloss R.E."/>
            <person name="Uehling J."/>
            <person name="Grigoriev I.V."/>
            <person name="Vagvolgyi C."/>
            <person name="Papp T."/>
            <person name="Martin F.M."/>
            <person name="Miettinen O."/>
            <person name="Hibbett D.S."/>
            <person name="Nagy L.G."/>
        </authorList>
    </citation>
    <scope>NUCLEOTIDE SEQUENCE [LARGE SCALE GENOMIC DNA]</scope>
    <source>
        <strain evidence="3 4">CBS 962.96</strain>
    </source>
</reference>
<name>A0A4S8LDC0_DENBC</name>
<feature type="domain" description="CxC6 like cysteine cluster associated with KDZ" evidence="2">
    <location>
        <begin position="275"/>
        <end position="331"/>
    </location>
</feature>
<evidence type="ECO:0000259" key="2">
    <source>
        <dbReference type="Pfam" id="PF18721"/>
    </source>
</evidence>
<feature type="domain" description="CxC5 like cysteine cluster associated with KDZ" evidence="1">
    <location>
        <begin position="49"/>
        <end position="178"/>
    </location>
</feature>
<dbReference type="Pfam" id="PF18718">
    <property type="entry name" value="CxC5"/>
    <property type="match status" value="1"/>
</dbReference>
<evidence type="ECO:0000313" key="3">
    <source>
        <dbReference type="EMBL" id="THU86633.1"/>
    </source>
</evidence>
<proteinExistence type="predicted"/>